<dbReference type="GO" id="GO:0005506">
    <property type="term" value="F:iron ion binding"/>
    <property type="evidence" value="ECO:0007669"/>
    <property type="project" value="InterPro"/>
</dbReference>
<keyword evidence="4 5" id="KW-0408">Iron</keyword>
<dbReference type="EMBL" id="HBIN01017408">
    <property type="protein sequence ID" value="CAE0443184.1"/>
    <property type="molecule type" value="Transcribed_RNA"/>
</dbReference>
<name>A0A6S8EEU3_9STRA</name>
<dbReference type="InterPro" id="IPR002403">
    <property type="entry name" value="Cyt_P450_E_grp-IV"/>
</dbReference>
<evidence type="ECO:0000256" key="1">
    <source>
        <dbReference type="ARBA" id="ARBA00010617"/>
    </source>
</evidence>
<accession>A0A6S8EEU3</accession>
<proteinExistence type="inferred from homology"/>
<evidence type="ECO:0000256" key="5">
    <source>
        <dbReference type="PIRSR" id="PIRSR602403-1"/>
    </source>
</evidence>
<dbReference type="SUPFAM" id="SSF55856">
    <property type="entry name" value="Cytochrome b5-like heme/steroid binding domain"/>
    <property type="match status" value="1"/>
</dbReference>
<keyword evidence="7" id="KW-0472">Membrane</keyword>
<dbReference type="Gene3D" id="3.10.120.10">
    <property type="entry name" value="Cytochrome b5-like heme/steroid binding domain"/>
    <property type="match status" value="1"/>
</dbReference>
<dbReference type="GO" id="GO:0004497">
    <property type="term" value="F:monooxygenase activity"/>
    <property type="evidence" value="ECO:0007669"/>
    <property type="project" value="UniProtKB-KW"/>
</dbReference>
<dbReference type="EMBL" id="HBIN01017407">
    <property type="protein sequence ID" value="CAE0443183.1"/>
    <property type="molecule type" value="Transcribed_RNA"/>
</dbReference>
<gene>
    <name evidence="9" type="ORF">ASTO00021_LOCUS13280</name>
    <name evidence="10" type="ORF">ASTO00021_LOCUS13281</name>
</gene>
<dbReference type="InterPro" id="IPR036400">
    <property type="entry name" value="Cyt_B5-like_heme/steroid_sf"/>
</dbReference>
<comment type="similarity">
    <text evidence="1 6">Belongs to the cytochrome P450 family.</text>
</comment>
<evidence type="ECO:0000256" key="6">
    <source>
        <dbReference type="RuleBase" id="RU000461"/>
    </source>
</evidence>
<dbReference type="PANTHER" id="PTHR24304:SF2">
    <property type="entry name" value="24-HYDROXYCHOLESTEROL 7-ALPHA-HYDROXYLASE"/>
    <property type="match status" value="1"/>
</dbReference>
<dbReference type="InterPro" id="IPR001199">
    <property type="entry name" value="Cyt_B5-like_heme/steroid-bd"/>
</dbReference>
<dbReference type="Gene3D" id="1.10.630.10">
    <property type="entry name" value="Cytochrome P450"/>
    <property type="match status" value="1"/>
</dbReference>
<dbReference type="InterPro" id="IPR036396">
    <property type="entry name" value="Cyt_P450_sf"/>
</dbReference>
<dbReference type="PANTHER" id="PTHR24304">
    <property type="entry name" value="CYTOCHROME P450 FAMILY 7"/>
    <property type="match status" value="1"/>
</dbReference>
<dbReference type="PROSITE" id="PS00086">
    <property type="entry name" value="CYTOCHROME_P450"/>
    <property type="match status" value="1"/>
</dbReference>
<keyword evidence="6" id="KW-0560">Oxidoreductase</keyword>
<dbReference type="Pfam" id="PF00173">
    <property type="entry name" value="Cyt-b5"/>
    <property type="match status" value="1"/>
</dbReference>
<evidence type="ECO:0000256" key="7">
    <source>
        <dbReference type="SAM" id="Phobius"/>
    </source>
</evidence>
<evidence type="ECO:0000313" key="10">
    <source>
        <dbReference type="EMBL" id="CAE0443184.1"/>
    </source>
</evidence>
<dbReference type="GO" id="GO:0016705">
    <property type="term" value="F:oxidoreductase activity, acting on paired donors, with incorporation or reduction of molecular oxygen"/>
    <property type="evidence" value="ECO:0007669"/>
    <property type="project" value="InterPro"/>
</dbReference>
<dbReference type="GO" id="GO:0020037">
    <property type="term" value="F:heme binding"/>
    <property type="evidence" value="ECO:0007669"/>
    <property type="project" value="InterPro"/>
</dbReference>
<dbReference type="PRINTS" id="PR00385">
    <property type="entry name" value="P450"/>
</dbReference>
<protein>
    <recommendedName>
        <fullName evidence="8">Cytochrome b5 heme-binding domain-containing protein</fullName>
    </recommendedName>
</protein>
<dbReference type="SUPFAM" id="SSF48264">
    <property type="entry name" value="Cytochrome P450"/>
    <property type="match status" value="1"/>
</dbReference>
<feature type="binding site" description="axial binding residue" evidence="5">
    <location>
        <position position="458"/>
    </location>
    <ligand>
        <name>heme</name>
        <dbReference type="ChEBI" id="CHEBI:30413"/>
    </ligand>
    <ligandPart>
        <name>Fe</name>
        <dbReference type="ChEBI" id="CHEBI:18248"/>
    </ligandPart>
</feature>
<dbReference type="SMART" id="SM01117">
    <property type="entry name" value="Cyt-b5"/>
    <property type="match status" value="1"/>
</dbReference>
<keyword evidence="6" id="KW-0503">Monooxygenase</keyword>
<evidence type="ECO:0000256" key="4">
    <source>
        <dbReference type="ARBA" id="ARBA00023004"/>
    </source>
</evidence>
<sequence>MISLIGALGESGAVSAETFGRTLLFQGFVGAFVLGVVGLLILKLVVGKRRDPNVKLPPAYSTGLPIIGNFIAFAKSPLGILYDAQKELGNVFTIHLAVESCTFLIGPEAHEAFFSATDEVLDQADVYQFMTPIFGKGVIYDCSLYKRRQQMRALGSFLKPALLRKYSSIIAKETHDYLKKTWGKSGQIDLLPSMAELIILTASSTLLGPEVRGELFCEVSHLYEMLDKGLTPFSIFLPNAPIPAHSKRDKARREMVKLFSKVIKRRRENPEEASKNIDILQKLIEFKYKDGSKLTDDEVTGLLIATLFAGQHTSNITTTWSALFLLEDKRNHGGVHYNNVMQELSNLEPTPGSFSRGEGVDSKVLSEEEHMYGAVKESIRMHPPLIMLMRRVLQDVTTINGITIPKGHRLMVSNAVAQRSPDVFPDPNTWNPARWTDFDITKLPKYSFIGFGAGIHTCMGEPFAFMQIRTILTVMFSMYEMELTTPFPEPNYEAMVVPPKGPNMIKYKLREQPVSSLFGEKGNSSSVRTEPVVVVDTPDGDDNEFTIEEVAKHNKKEDLWIIVKGRVFDVTNYVDVHQGGEFALVNYGGRDATDAVAGPQHPASVPTLLERYCIGSIKK</sequence>
<feature type="domain" description="Cytochrome b5 heme-binding" evidence="8">
    <location>
        <begin position="542"/>
        <end position="618"/>
    </location>
</feature>
<feature type="transmembrane region" description="Helical" evidence="7">
    <location>
        <begin position="26"/>
        <end position="46"/>
    </location>
</feature>
<dbReference type="InterPro" id="IPR001128">
    <property type="entry name" value="Cyt_P450"/>
</dbReference>
<keyword evidence="3 5" id="KW-0479">Metal-binding</keyword>
<dbReference type="PRINTS" id="PR00465">
    <property type="entry name" value="EP450IV"/>
</dbReference>
<evidence type="ECO:0000256" key="3">
    <source>
        <dbReference type="ARBA" id="ARBA00022723"/>
    </source>
</evidence>
<evidence type="ECO:0000256" key="2">
    <source>
        <dbReference type="ARBA" id="ARBA00022617"/>
    </source>
</evidence>
<keyword evidence="7" id="KW-1133">Transmembrane helix</keyword>
<reference evidence="9" key="1">
    <citation type="submission" date="2021-01" db="EMBL/GenBank/DDBJ databases">
        <authorList>
            <person name="Corre E."/>
            <person name="Pelletier E."/>
            <person name="Niang G."/>
            <person name="Scheremetjew M."/>
            <person name="Finn R."/>
            <person name="Kale V."/>
            <person name="Holt S."/>
            <person name="Cochrane G."/>
            <person name="Meng A."/>
            <person name="Brown T."/>
            <person name="Cohen L."/>
        </authorList>
    </citation>
    <scope>NUCLEOTIDE SEQUENCE</scope>
    <source>
        <strain evidence="9">GSBS06</strain>
    </source>
</reference>
<dbReference type="InterPro" id="IPR050529">
    <property type="entry name" value="CYP450_sterol_14alpha_dmase"/>
</dbReference>
<keyword evidence="7" id="KW-0812">Transmembrane</keyword>
<comment type="cofactor">
    <cofactor evidence="5">
        <name>heme</name>
        <dbReference type="ChEBI" id="CHEBI:30413"/>
    </cofactor>
</comment>
<dbReference type="CDD" id="cd11042">
    <property type="entry name" value="CYP51-like"/>
    <property type="match status" value="1"/>
</dbReference>
<dbReference type="Pfam" id="PF00067">
    <property type="entry name" value="p450"/>
    <property type="match status" value="1"/>
</dbReference>
<evidence type="ECO:0000259" key="8">
    <source>
        <dbReference type="PROSITE" id="PS50255"/>
    </source>
</evidence>
<keyword evidence="2 5" id="KW-0349">Heme</keyword>
<dbReference type="InterPro" id="IPR017972">
    <property type="entry name" value="Cyt_P450_CS"/>
</dbReference>
<dbReference type="PROSITE" id="PS50255">
    <property type="entry name" value="CYTOCHROME_B5_2"/>
    <property type="match status" value="1"/>
</dbReference>
<evidence type="ECO:0000313" key="9">
    <source>
        <dbReference type="EMBL" id="CAE0443183.1"/>
    </source>
</evidence>
<dbReference type="AlphaFoldDB" id="A0A6S8EEU3"/>
<organism evidence="9">
    <name type="scientific">Aplanochytrium stocchinoi</name>
    <dbReference type="NCBI Taxonomy" id="215587"/>
    <lineage>
        <taxon>Eukaryota</taxon>
        <taxon>Sar</taxon>
        <taxon>Stramenopiles</taxon>
        <taxon>Bigyra</taxon>
        <taxon>Labyrinthulomycetes</taxon>
        <taxon>Thraustochytrida</taxon>
        <taxon>Thraustochytriidae</taxon>
        <taxon>Aplanochytrium</taxon>
    </lineage>
</organism>